<dbReference type="PRINTS" id="PR00465">
    <property type="entry name" value="EP450IV"/>
</dbReference>
<evidence type="ECO:0000256" key="1">
    <source>
        <dbReference type="ARBA" id="ARBA00001971"/>
    </source>
</evidence>
<dbReference type="InterPro" id="IPR036396">
    <property type="entry name" value="Cyt_P450_sf"/>
</dbReference>
<dbReference type="EMBL" id="ML211017">
    <property type="protein sequence ID" value="TFK91568.1"/>
    <property type="molecule type" value="Genomic_DNA"/>
</dbReference>
<dbReference type="Proteomes" id="UP000308197">
    <property type="component" value="Unassembled WGS sequence"/>
</dbReference>
<dbReference type="Pfam" id="PF00067">
    <property type="entry name" value="p450"/>
    <property type="match status" value="1"/>
</dbReference>
<keyword evidence="5 7" id="KW-0479">Metal-binding</keyword>
<dbReference type="InterPro" id="IPR002403">
    <property type="entry name" value="Cyt_P450_E_grp-IV"/>
</dbReference>
<feature type="binding site" description="axial binding residue" evidence="7">
    <location>
        <position position="468"/>
    </location>
    <ligand>
        <name>heme</name>
        <dbReference type="ChEBI" id="CHEBI:30413"/>
    </ligand>
    <ligandPart>
        <name>Fe</name>
        <dbReference type="ChEBI" id="CHEBI:18248"/>
    </ligandPart>
</feature>
<dbReference type="GO" id="GO:0005506">
    <property type="term" value="F:iron ion binding"/>
    <property type="evidence" value="ECO:0007669"/>
    <property type="project" value="InterPro"/>
</dbReference>
<dbReference type="GO" id="GO:0004497">
    <property type="term" value="F:monooxygenase activity"/>
    <property type="evidence" value="ECO:0007669"/>
    <property type="project" value="InterPro"/>
</dbReference>
<reference evidence="8 9" key="1">
    <citation type="journal article" date="2019" name="Nat. Ecol. Evol.">
        <title>Megaphylogeny resolves global patterns of mushroom evolution.</title>
        <authorList>
            <person name="Varga T."/>
            <person name="Krizsan K."/>
            <person name="Foldi C."/>
            <person name="Dima B."/>
            <person name="Sanchez-Garcia M."/>
            <person name="Sanchez-Ramirez S."/>
            <person name="Szollosi G.J."/>
            <person name="Szarkandi J.G."/>
            <person name="Papp V."/>
            <person name="Albert L."/>
            <person name="Andreopoulos W."/>
            <person name="Angelini C."/>
            <person name="Antonin V."/>
            <person name="Barry K.W."/>
            <person name="Bougher N.L."/>
            <person name="Buchanan P."/>
            <person name="Buyck B."/>
            <person name="Bense V."/>
            <person name="Catcheside P."/>
            <person name="Chovatia M."/>
            <person name="Cooper J."/>
            <person name="Damon W."/>
            <person name="Desjardin D."/>
            <person name="Finy P."/>
            <person name="Geml J."/>
            <person name="Haridas S."/>
            <person name="Hughes K."/>
            <person name="Justo A."/>
            <person name="Karasinski D."/>
            <person name="Kautmanova I."/>
            <person name="Kiss B."/>
            <person name="Kocsube S."/>
            <person name="Kotiranta H."/>
            <person name="LaButti K.M."/>
            <person name="Lechner B.E."/>
            <person name="Liimatainen K."/>
            <person name="Lipzen A."/>
            <person name="Lukacs Z."/>
            <person name="Mihaltcheva S."/>
            <person name="Morgado L.N."/>
            <person name="Niskanen T."/>
            <person name="Noordeloos M.E."/>
            <person name="Ohm R.A."/>
            <person name="Ortiz-Santana B."/>
            <person name="Ovrebo C."/>
            <person name="Racz N."/>
            <person name="Riley R."/>
            <person name="Savchenko A."/>
            <person name="Shiryaev A."/>
            <person name="Soop K."/>
            <person name="Spirin V."/>
            <person name="Szebenyi C."/>
            <person name="Tomsovsky M."/>
            <person name="Tulloss R.E."/>
            <person name="Uehling J."/>
            <person name="Grigoriev I.V."/>
            <person name="Vagvolgyi C."/>
            <person name="Papp T."/>
            <person name="Martin F.M."/>
            <person name="Miettinen O."/>
            <person name="Hibbett D.S."/>
            <person name="Nagy L.G."/>
        </authorList>
    </citation>
    <scope>NUCLEOTIDE SEQUENCE [LARGE SCALE GENOMIC DNA]</scope>
    <source>
        <strain evidence="8 9">HHB13444</strain>
    </source>
</reference>
<evidence type="ECO:0000256" key="5">
    <source>
        <dbReference type="ARBA" id="ARBA00022723"/>
    </source>
</evidence>
<dbReference type="AlphaFoldDB" id="A0A5C3PUR2"/>
<gene>
    <name evidence="8" type="ORF">K466DRAFT_482521</name>
</gene>
<dbReference type="InParanoid" id="A0A5C3PUR2"/>
<sequence length="535" mass="60259">MLQASWAIVHQRPVRGDWAVLLLLAGFAVQYCLALSSEELRHHALSASIVLYRTYLLSLCGTTALYRLSPWHPLASYPGPWQARVTSLWLTCRSLRGQRYLLLDNLHRRYGPFVRIGPNILSINSASAIPLYVGMEKSETYRRHMRSPGFELFFKPAVTGQHRERKRIWAGLFTANGLSQLMPNLERRTLELMQCMERRQSQSERGLVDVKEVFSHWAFDYTTDVIFGGCNQFELMKKGDPCGLAVTGKIAFAAIDTLGTSPWIMELLWSLPVTPKRADTMLSLIGETVQKRLRLRPEFDDLVSYLLHASVDDEDIERDVYIAIVGGSDNIAVMTTLALYFLLAHPDYYQRLREELDAAFPDPTGSLPANDLAALSLLNGVINEALRLGTPFFLPRIVPKGGALLDNRFIPEDTIVALAAYSQQLSADNFFPEPAEFHPARWLPDGLGPHTKTDKTVLASFTFGPYACIGKPLAYREMRHALARTVLTFDMSLPPEFDVPAFRAGILNMHTTFFTHKLLVKVARRPGVKLESVYC</sequence>
<accession>A0A5C3PUR2</accession>
<evidence type="ECO:0000313" key="9">
    <source>
        <dbReference type="Proteomes" id="UP000308197"/>
    </source>
</evidence>
<evidence type="ECO:0000256" key="3">
    <source>
        <dbReference type="ARBA" id="ARBA00010617"/>
    </source>
</evidence>
<proteinExistence type="inferred from homology"/>
<evidence type="ECO:0000256" key="4">
    <source>
        <dbReference type="ARBA" id="ARBA00022617"/>
    </source>
</evidence>
<keyword evidence="6 7" id="KW-0408">Iron</keyword>
<comment type="cofactor">
    <cofactor evidence="1 7">
        <name>heme</name>
        <dbReference type="ChEBI" id="CHEBI:30413"/>
    </cofactor>
</comment>
<dbReference type="InterPro" id="IPR001128">
    <property type="entry name" value="Cyt_P450"/>
</dbReference>
<keyword evidence="9" id="KW-1185">Reference proteome</keyword>
<dbReference type="STRING" id="1314778.A0A5C3PUR2"/>
<evidence type="ECO:0000256" key="2">
    <source>
        <dbReference type="ARBA" id="ARBA00005179"/>
    </source>
</evidence>
<protein>
    <submittedName>
        <fullName evidence="8">Cytochrome P450</fullName>
    </submittedName>
</protein>
<dbReference type="SUPFAM" id="SSF48264">
    <property type="entry name" value="Cytochrome P450"/>
    <property type="match status" value="1"/>
</dbReference>
<organism evidence="8 9">
    <name type="scientific">Polyporus arcularius HHB13444</name>
    <dbReference type="NCBI Taxonomy" id="1314778"/>
    <lineage>
        <taxon>Eukaryota</taxon>
        <taxon>Fungi</taxon>
        <taxon>Dikarya</taxon>
        <taxon>Basidiomycota</taxon>
        <taxon>Agaricomycotina</taxon>
        <taxon>Agaricomycetes</taxon>
        <taxon>Polyporales</taxon>
        <taxon>Polyporaceae</taxon>
        <taxon>Polyporus</taxon>
    </lineage>
</organism>
<dbReference type="GO" id="GO:0020037">
    <property type="term" value="F:heme binding"/>
    <property type="evidence" value="ECO:0007669"/>
    <property type="project" value="InterPro"/>
</dbReference>
<evidence type="ECO:0000313" key="8">
    <source>
        <dbReference type="EMBL" id="TFK91568.1"/>
    </source>
</evidence>
<comment type="pathway">
    <text evidence="2">Secondary metabolite biosynthesis.</text>
</comment>
<dbReference type="InterPro" id="IPR050121">
    <property type="entry name" value="Cytochrome_P450_monoxygenase"/>
</dbReference>
<dbReference type="Gene3D" id="1.10.630.10">
    <property type="entry name" value="Cytochrome P450"/>
    <property type="match status" value="1"/>
</dbReference>
<dbReference type="PANTHER" id="PTHR24305:SF210">
    <property type="entry name" value="CYTOCHROME P450 MONOOXYGENASE ASQL-RELATED"/>
    <property type="match status" value="1"/>
</dbReference>
<keyword evidence="4 7" id="KW-0349">Heme</keyword>
<dbReference type="GO" id="GO:0016705">
    <property type="term" value="F:oxidoreductase activity, acting on paired donors, with incorporation or reduction of molecular oxygen"/>
    <property type="evidence" value="ECO:0007669"/>
    <property type="project" value="InterPro"/>
</dbReference>
<evidence type="ECO:0000256" key="6">
    <source>
        <dbReference type="ARBA" id="ARBA00023004"/>
    </source>
</evidence>
<evidence type="ECO:0000256" key="7">
    <source>
        <dbReference type="PIRSR" id="PIRSR602403-1"/>
    </source>
</evidence>
<comment type="similarity">
    <text evidence="3">Belongs to the cytochrome P450 family.</text>
</comment>
<dbReference type="PANTHER" id="PTHR24305">
    <property type="entry name" value="CYTOCHROME P450"/>
    <property type="match status" value="1"/>
</dbReference>
<name>A0A5C3PUR2_9APHY</name>